<name>A0A9Q5NBV1_SANBA</name>
<dbReference type="OrthoDB" id="3345311at2759"/>
<proteinExistence type="predicted"/>
<keyword evidence="3" id="KW-1185">Reference proteome</keyword>
<comment type="caution">
    <text evidence="2">The sequence shown here is derived from an EMBL/GenBank/DDBJ whole genome shotgun (WGS) entry which is preliminary data.</text>
</comment>
<evidence type="ECO:0000256" key="1">
    <source>
        <dbReference type="SAM" id="MobiDB-lite"/>
    </source>
</evidence>
<evidence type="ECO:0008006" key="4">
    <source>
        <dbReference type="Google" id="ProtNLM"/>
    </source>
</evidence>
<organism evidence="2 3">
    <name type="scientific">Sanghuangporus baumii</name>
    <name type="common">Phellinus baumii</name>
    <dbReference type="NCBI Taxonomy" id="108892"/>
    <lineage>
        <taxon>Eukaryota</taxon>
        <taxon>Fungi</taxon>
        <taxon>Dikarya</taxon>
        <taxon>Basidiomycota</taxon>
        <taxon>Agaricomycotina</taxon>
        <taxon>Agaricomycetes</taxon>
        <taxon>Hymenochaetales</taxon>
        <taxon>Hymenochaetaceae</taxon>
        <taxon>Sanghuangporus</taxon>
    </lineage>
</organism>
<feature type="compositionally biased region" description="Acidic residues" evidence="1">
    <location>
        <begin position="173"/>
        <end position="183"/>
    </location>
</feature>
<feature type="region of interest" description="Disordered" evidence="1">
    <location>
        <begin position="173"/>
        <end position="197"/>
    </location>
</feature>
<reference evidence="2" key="1">
    <citation type="submission" date="2016-06" db="EMBL/GenBank/DDBJ databases">
        <title>Draft Genome sequence of the fungus Inonotus baumii.</title>
        <authorList>
            <person name="Zhu H."/>
            <person name="Lin W."/>
        </authorList>
    </citation>
    <scope>NUCLEOTIDE SEQUENCE</scope>
    <source>
        <strain evidence="2">821</strain>
    </source>
</reference>
<evidence type="ECO:0000313" key="2">
    <source>
        <dbReference type="EMBL" id="OCB87874.1"/>
    </source>
</evidence>
<sequence>MNEEHVLPSAYSSHTSKSLLHFDDRPILEYLRLGDDHHPLPSADPITFLQQNQHLKRLPPHLLSSFGSITTPKQRTSIPTVRNRRLKFVDSQPLELEFENARDKWPDLWKGPRDWRKIAEREKQDERAWAETRFLNGEKQHVGKLGSLLGEYAEEREAERIRASRRQILEEFIPEEEDSEDSEDAIHTAAPDDSPEEAKANFERLIREHFIYGLLDSHIYNYVDWSDQWDSDNDRFDEERWFDDEEESV</sequence>
<dbReference type="EMBL" id="LNZH02000187">
    <property type="protein sequence ID" value="OCB87874.1"/>
    <property type="molecule type" value="Genomic_DNA"/>
</dbReference>
<dbReference type="Proteomes" id="UP000757232">
    <property type="component" value="Unassembled WGS sequence"/>
</dbReference>
<gene>
    <name evidence="2" type="ORF">A7U60_g5010</name>
</gene>
<accession>A0A9Q5NBV1</accession>
<evidence type="ECO:0000313" key="3">
    <source>
        <dbReference type="Proteomes" id="UP000757232"/>
    </source>
</evidence>
<protein>
    <recommendedName>
        <fullName evidence="4">CCD97-like C-terminal domain-containing protein</fullName>
    </recommendedName>
</protein>
<dbReference type="AlphaFoldDB" id="A0A9Q5NBV1"/>